<dbReference type="EMBL" id="BAAANC010000002">
    <property type="protein sequence ID" value="GAA1539700.1"/>
    <property type="molecule type" value="Genomic_DNA"/>
</dbReference>
<dbReference type="SUPFAM" id="SSF51735">
    <property type="entry name" value="NAD(P)-binding Rossmann-fold domains"/>
    <property type="match status" value="1"/>
</dbReference>
<dbReference type="InterPro" id="IPR001509">
    <property type="entry name" value="Epimerase_deHydtase"/>
</dbReference>
<reference evidence="3 4" key="1">
    <citation type="journal article" date="2019" name="Int. J. Syst. Evol. Microbiol.">
        <title>The Global Catalogue of Microorganisms (GCM) 10K type strain sequencing project: providing services to taxonomists for standard genome sequencing and annotation.</title>
        <authorList>
            <consortium name="The Broad Institute Genomics Platform"/>
            <consortium name="The Broad Institute Genome Sequencing Center for Infectious Disease"/>
            <person name="Wu L."/>
            <person name="Ma J."/>
        </authorList>
    </citation>
    <scope>NUCLEOTIDE SEQUENCE [LARGE SCALE GENOMIC DNA]</scope>
    <source>
        <strain evidence="3 4">JCM 14303</strain>
    </source>
</reference>
<feature type="domain" description="NAD-dependent epimerase/dehydratase" evidence="2">
    <location>
        <begin position="21"/>
        <end position="240"/>
    </location>
</feature>
<dbReference type="Gene3D" id="3.40.50.720">
    <property type="entry name" value="NAD(P)-binding Rossmann-like Domain"/>
    <property type="match status" value="1"/>
</dbReference>
<sequence>MFLRSTTGAGKMGRVTGSERVMVFGAGGFLGARICALLDERGIEHRGMTRSTGDPHRRFDLATGHCYALDALVAMYKPTVIVNAAAATQGDSVALTRGNVVAVEALLSAMQRTANNARLVQLGAAAEYGDAPHGTSQDEQAELRPGSAYGFTKLAGSELVLRAQRNGADAVVVRSFDISGPGSTASTLLGRVVRQVEETDTLQTGSLEAWRDYVDVRDVAEAVVAVAVTDEKLPPVLNVGSGKASPARDVVQRLIELSGTGAKVVEGAGDAGSPADQVPWQQADTRLIEKTVGWRPRVSLDESLTDTWEQREAAVPQEAHA</sequence>
<evidence type="ECO:0000256" key="1">
    <source>
        <dbReference type="ARBA" id="ARBA00007637"/>
    </source>
</evidence>
<dbReference type="InterPro" id="IPR036291">
    <property type="entry name" value="NAD(P)-bd_dom_sf"/>
</dbReference>
<evidence type="ECO:0000313" key="4">
    <source>
        <dbReference type="Proteomes" id="UP001500363"/>
    </source>
</evidence>
<protein>
    <submittedName>
        <fullName evidence="3">NAD-dependent epimerase/dehydratase family protein</fullName>
    </submittedName>
</protein>
<evidence type="ECO:0000259" key="2">
    <source>
        <dbReference type="Pfam" id="PF01370"/>
    </source>
</evidence>
<comment type="similarity">
    <text evidence="1">Belongs to the NAD(P)-dependent epimerase/dehydratase family.</text>
</comment>
<proteinExistence type="inferred from homology"/>
<dbReference type="Gene3D" id="3.90.25.10">
    <property type="entry name" value="UDP-galactose 4-epimerase, domain 1"/>
    <property type="match status" value="1"/>
</dbReference>
<evidence type="ECO:0000313" key="3">
    <source>
        <dbReference type="EMBL" id="GAA1539700.1"/>
    </source>
</evidence>
<name>A0ABN2BHN2_9ACTN</name>
<keyword evidence="4" id="KW-1185">Reference proteome</keyword>
<gene>
    <name evidence="3" type="ORF">GCM10009741_48050</name>
</gene>
<dbReference type="Pfam" id="PF01370">
    <property type="entry name" value="Epimerase"/>
    <property type="match status" value="1"/>
</dbReference>
<dbReference type="Proteomes" id="UP001500363">
    <property type="component" value="Unassembled WGS sequence"/>
</dbReference>
<organism evidence="3 4">
    <name type="scientific">Kribbella lupini</name>
    <dbReference type="NCBI Taxonomy" id="291602"/>
    <lineage>
        <taxon>Bacteria</taxon>
        <taxon>Bacillati</taxon>
        <taxon>Actinomycetota</taxon>
        <taxon>Actinomycetes</taxon>
        <taxon>Propionibacteriales</taxon>
        <taxon>Kribbellaceae</taxon>
        <taxon>Kribbella</taxon>
    </lineage>
</organism>
<comment type="caution">
    <text evidence="3">The sequence shown here is derived from an EMBL/GenBank/DDBJ whole genome shotgun (WGS) entry which is preliminary data.</text>
</comment>
<accession>A0ABN2BHN2</accession>
<dbReference type="PANTHER" id="PTHR43000">
    <property type="entry name" value="DTDP-D-GLUCOSE 4,6-DEHYDRATASE-RELATED"/>
    <property type="match status" value="1"/>
</dbReference>